<protein>
    <submittedName>
        <fullName evidence="1">Uncharacterized protein</fullName>
    </submittedName>
</protein>
<proteinExistence type="predicted"/>
<dbReference type="Proteomes" id="UP001156974">
    <property type="component" value="Unassembled WGS sequence"/>
</dbReference>
<gene>
    <name evidence="1" type="ORF">MKZ47_02695</name>
</gene>
<comment type="caution">
    <text evidence="1">The sequence shown here is derived from an EMBL/GenBank/DDBJ whole genome shotgun (WGS) entry which is preliminary data.</text>
</comment>
<evidence type="ECO:0000313" key="2">
    <source>
        <dbReference type="Proteomes" id="UP001156974"/>
    </source>
</evidence>
<organism evidence="1 2">
    <name type="scientific">Pseudoalteromonas shioyasakiensis</name>
    <dbReference type="NCBI Taxonomy" id="1190813"/>
    <lineage>
        <taxon>Bacteria</taxon>
        <taxon>Pseudomonadati</taxon>
        <taxon>Pseudomonadota</taxon>
        <taxon>Gammaproteobacteria</taxon>
        <taxon>Alteromonadales</taxon>
        <taxon>Pseudoalteromonadaceae</taxon>
        <taxon>Pseudoalteromonas</taxon>
    </lineage>
</organism>
<dbReference type="RefSeq" id="WP_175081985.1">
    <property type="nucleotide sequence ID" value="NZ_JAKUMG010000001.1"/>
</dbReference>
<accession>A0ABT6TVT5</accession>
<keyword evidence="2" id="KW-1185">Reference proteome</keyword>
<dbReference type="EMBL" id="JAKUMG010000001">
    <property type="protein sequence ID" value="MDI4668012.1"/>
    <property type="molecule type" value="Genomic_DNA"/>
</dbReference>
<evidence type="ECO:0000313" key="1">
    <source>
        <dbReference type="EMBL" id="MDI4668012.1"/>
    </source>
</evidence>
<sequence>MDKFIWEITVQDINEHAVWLFKYCKDDSVDETIVTPASEADTLNPHNQLLVKSQFTDAIGNKFWGYINIGLVGVEYTQPCMFVDDEPVGFWFGISTPNAIDLPKLNFPIQAVSEPIYGLPSQIETISGYGYLDMHSNKTYLD</sequence>
<name>A0ABT6TVT5_9GAMM</name>
<reference evidence="1 2" key="1">
    <citation type="submission" date="2022-02" db="EMBL/GenBank/DDBJ databases">
        <title>Genome analysis of Beneficial Microorganisms for Coral consortium from Pocillopora damicornis.</title>
        <authorList>
            <person name="Rosado P.M."/>
            <person name="Cardoso P.M."/>
            <person name="Rosado J.G."/>
            <person name="Schultz J."/>
            <person name="Rocha U."/>
            <person name="Costa T.K."/>
            <person name="Peixoto R.S."/>
        </authorList>
    </citation>
    <scope>NUCLEOTIDE SEQUENCE [LARGE SCALE GENOMIC DNA]</scope>
    <source>
        <strain evidence="1 2">BMC5</strain>
    </source>
</reference>